<evidence type="ECO:0000256" key="3">
    <source>
        <dbReference type="ARBA" id="ARBA00022475"/>
    </source>
</evidence>
<evidence type="ECO:0000256" key="7">
    <source>
        <dbReference type="ARBA" id="ARBA00023180"/>
    </source>
</evidence>
<dbReference type="Pfam" id="PF17064">
    <property type="entry name" value="QVR"/>
    <property type="match status" value="1"/>
</dbReference>
<dbReference type="GO" id="GO:0005886">
    <property type="term" value="C:plasma membrane"/>
    <property type="evidence" value="ECO:0007669"/>
    <property type="project" value="UniProtKB-SubCell"/>
</dbReference>
<evidence type="ECO:0000256" key="4">
    <source>
        <dbReference type="ARBA" id="ARBA00022729"/>
    </source>
</evidence>
<comment type="similarity">
    <text evidence="2">Belongs to the quiver family.</text>
</comment>
<protein>
    <recommendedName>
        <fullName evidence="10">UPAR/Ly6 domain-containing protein qvr</fullName>
    </recommendedName>
    <alternativeName>
        <fullName evidence="11">Protein quiver</fullName>
    </alternativeName>
    <alternativeName>
        <fullName evidence="8">Protein sleepless</fullName>
    </alternativeName>
</protein>
<organism evidence="15 16">
    <name type="scientific">Mizuhopecten yessoensis</name>
    <name type="common">Japanese scallop</name>
    <name type="synonym">Patinopecten yessoensis</name>
    <dbReference type="NCBI Taxonomy" id="6573"/>
    <lineage>
        <taxon>Eukaryota</taxon>
        <taxon>Metazoa</taxon>
        <taxon>Spiralia</taxon>
        <taxon>Lophotrochozoa</taxon>
        <taxon>Mollusca</taxon>
        <taxon>Bivalvia</taxon>
        <taxon>Autobranchia</taxon>
        <taxon>Pteriomorphia</taxon>
        <taxon>Pectinida</taxon>
        <taxon>Pectinoidea</taxon>
        <taxon>Pectinidae</taxon>
        <taxon>Mizuhopecten</taxon>
    </lineage>
</organism>
<dbReference type="CDD" id="cd23595">
    <property type="entry name" value="TFP_LU_ECD_Qvr"/>
    <property type="match status" value="1"/>
</dbReference>
<sequence length="153" mass="17331">MDITACFYLTLTTLLIMVYFVFAGEEDCLAQYRRDGPILCFDCLSFSNIDNYCGDPFNETTKGVKTTLCNGYCVKWVRNVRPGVVRYQRTCSNNLTITMNINAVCIAESRPRTGNICFCEKAKCNAGTSLKPETHVRSLMTFLILIILLTCFR</sequence>
<keyword evidence="7" id="KW-0325">Glycoprotein</keyword>
<accession>A0A210QIR2</accession>
<evidence type="ECO:0000256" key="6">
    <source>
        <dbReference type="ARBA" id="ARBA00023157"/>
    </source>
</evidence>
<keyword evidence="3" id="KW-0472">Membrane</keyword>
<gene>
    <name evidence="15" type="ORF">KP79_PYT04658</name>
</gene>
<comment type="caution">
    <text evidence="15">The sequence shown here is derived from an EMBL/GenBank/DDBJ whole genome shotgun (WGS) entry which is preliminary data.</text>
</comment>
<dbReference type="GO" id="GO:0048511">
    <property type="term" value="P:rhythmic process"/>
    <property type="evidence" value="ECO:0007669"/>
    <property type="project" value="UniProtKB-KW"/>
</dbReference>
<keyword evidence="5" id="KW-0090">Biological rhythms</keyword>
<dbReference type="PANTHER" id="PTHR33562">
    <property type="entry name" value="ATILLA, ISOFORM B-RELATED-RELATED"/>
    <property type="match status" value="1"/>
</dbReference>
<evidence type="ECO:0000256" key="11">
    <source>
        <dbReference type="ARBA" id="ARBA00044561"/>
    </source>
</evidence>
<dbReference type="InterPro" id="IPR050975">
    <property type="entry name" value="Sleep_regulator"/>
</dbReference>
<dbReference type="PANTHER" id="PTHR33562:SF31">
    <property type="entry name" value="PROTEIN QUIVER"/>
    <property type="match status" value="1"/>
</dbReference>
<proteinExistence type="inferred from homology"/>
<dbReference type="OrthoDB" id="9991292at2759"/>
<comment type="subcellular location">
    <subcellularLocation>
        <location evidence="1">Cell membrane</location>
        <topology evidence="1">Lipid-anchor</topology>
        <topology evidence="1">GPI-anchor</topology>
        <orientation evidence="1">Extracellular side</orientation>
    </subcellularLocation>
    <subcellularLocation>
        <location evidence="9">Membrane raft</location>
        <topology evidence="9">Lipid-anchor</topology>
        <topology evidence="9">GPI-anchor</topology>
        <orientation evidence="9">Extracellular side</orientation>
    </subcellularLocation>
</comment>
<comment type="function">
    <text evidence="12">Bifunctional regulator of neuronal activity in the mushroom body, and possibly other regions of the brain, that acts as a signaling molecule required for homeostatic regulation of sleep under normal conditions and after sleep deprivation. Reduces neuronal excitability by enhancing Sh/shaker K(+) channel activity; possibly by stabilizing Sh/shaker to increase protein levels, accelerating its activation kinetics, slowing C-type inactivation and enhancing recovery from inactivation. Specifically affects the A-type K(+) current. Antagonizes nicotinic acetylcholine receptors (nAChRs) to reduce synaptic transmission, possibly by preventing their localization to the cell surface. Required for regulation of neuromuscular excitability and plasticity at neuromuscular junctions.</text>
</comment>
<evidence type="ECO:0000256" key="8">
    <source>
        <dbReference type="ARBA" id="ARBA00031037"/>
    </source>
</evidence>
<dbReference type="Proteomes" id="UP000242188">
    <property type="component" value="Unassembled WGS sequence"/>
</dbReference>
<evidence type="ECO:0000256" key="2">
    <source>
        <dbReference type="ARBA" id="ARBA00010522"/>
    </source>
</evidence>
<feature type="chain" id="PRO_5021460566" description="UPAR/Ly6 domain-containing protein qvr" evidence="14">
    <location>
        <begin position="24"/>
        <end position="153"/>
    </location>
</feature>
<evidence type="ECO:0000256" key="1">
    <source>
        <dbReference type="ARBA" id="ARBA00004471"/>
    </source>
</evidence>
<name>A0A210QIR2_MIZYE</name>
<feature type="signal peptide" evidence="14">
    <location>
        <begin position="1"/>
        <end position="23"/>
    </location>
</feature>
<keyword evidence="6" id="KW-1015">Disulfide bond</keyword>
<evidence type="ECO:0000256" key="5">
    <source>
        <dbReference type="ARBA" id="ARBA00023108"/>
    </source>
</evidence>
<evidence type="ECO:0000256" key="13">
    <source>
        <dbReference type="ARBA" id="ARBA00046769"/>
    </source>
</evidence>
<dbReference type="EMBL" id="NEDP02003435">
    <property type="protein sequence ID" value="OWF48678.1"/>
    <property type="molecule type" value="Genomic_DNA"/>
</dbReference>
<evidence type="ECO:0000313" key="16">
    <source>
        <dbReference type="Proteomes" id="UP000242188"/>
    </source>
</evidence>
<keyword evidence="4 14" id="KW-0732">Signal</keyword>
<evidence type="ECO:0000256" key="10">
    <source>
        <dbReference type="ARBA" id="ARBA00044524"/>
    </source>
</evidence>
<comment type="subunit">
    <text evidence="13">Interacts (via loop 2 of the three-fingered Ly-6 domain) with Sh/shaker; this interaction may stabilize both components of the complex and may be required for targeting or retention of Sh/shaker to neural cell projections. Interacts (via loop 2 of the three-fingered Ly-6 domain) with nAChRalpha3 and potentially other nicotinic acetylcholine receptors; this interaction is required for antagonism of nicotinic acetylcholine receptors.</text>
</comment>
<dbReference type="GO" id="GO:0032222">
    <property type="term" value="P:regulation of synaptic transmission, cholinergic"/>
    <property type="evidence" value="ECO:0007669"/>
    <property type="project" value="InterPro"/>
</dbReference>
<reference evidence="15 16" key="1">
    <citation type="journal article" date="2017" name="Nat. Ecol. Evol.">
        <title>Scallop genome provides insights into evolution of bilaterian karyotype and development.</title>
        <authorList>
            <person name="Wang S."/>
            <person name="Zhang J."/>
            <person name="Jiao W."/>
            <person name="Li J."/>
            <person name="Xun X."/>
            <person name="Sun Y."/>
            <person name="Guo X."/>
            <person name="Huan P."/>
            <person name="Dong B."/>
            <person name="Zhang L."/>
            <person name="Hu X."/>
            <person name="Sun X."/>
            <person name="Wang J."/>
            <person name="Zhao C."/>
            <person name="Wang Y."/>
            <person name="Wang D."/>
            <person name="Huang X."/>
            <person name="Wang R."/>
            <person name="Lv J."/>
            <person name="Li Y."/>
            <person name="Zhang Z."/>
            <person name="Liu B."/>
            <person name="Lu W."/>
            <person name="Hui Y."/>
            <person name="Liang J."/>
            <person name="Zhou Z."/>
            <person name="Hou R."/>
            <person name="Li X."/>
            <person name="Liu Y."/>
            <person name="Li H."/>
            <person name="Ning X."/>
            <person name="Lin Y."/>
            <person name="Zhao L."/>
            <person name="Xing Q."/>
            <person name="Dou J."/>
            <person name="Li Y."/>
            <person name="Mao J."/>
            <person name="Guo H."/>
            <person name="Dou H."/>
            <person name="Li T."/>
            <person name="Mu C."/>
            <person name="Jiang W."/>
            <person name="Fu Q."/>
            <person name="Fu X."/>
            <person name="Miao Y."/>
            <person name="Liu J."/>
            <person name="Yu Q."/>
            <person name="Li R."/>
            <person name="Liao H."/>
            <person name="Li X."/>
            <person name="Kong Y."/>
            <person name="Jiang Z."/>
            <person name="Chourrout D."/>
            <person name="Li R."/>
            <person name="Bao Z."/>
        </authorList>
    </citation>
    <scope>NUCLEOTIDE SEQUENCE [LARGE SCALE GENOMIC DNA]</scope>
    <source>
        <strain evidence="15 16">PY_sf001</strain>
    </source>
</reference>
<dbReference type="GO" id="GO:0045121">
    <property type="term" value="C:membrane raft"/>
    <property type="evidence" value="ECO:0007669"/>
    <property type="project" value="UniProtKB-SubCell"/>
</dbReference>
<dbReference type="AlphaFoldDB" id="A0A210QIR2"/>
<keyword evidence="3" id="KW-1003">Cell membrane</keyword>
<dbReference type="GO" id="GO:0030431">
    <property type="term" value="P:sleep"/>
    <property type="evidence" value="ECO:0007669"/>
    <property type="project" value="InterPro"/>
</dbReference>
<evidence type="ECO:0000313" key="15">
    <source>
        <dbReference type="EMBL" id="OWF48678.1"/>
    </source>
</evidence>
<evidence type="ECO:0000256" key="14">
    <source>
        <dbReference type="SAM" id="SignalP"/>
    </source>
</evidence>
<evidence type="ECO:0000256" key="9">
    <source>
        <dbReference type="ARBA" id="ARBA00044499"/>
    </source>
</evidence>
<evidence type="ECO:0000256" key="12">
    <source>
        <dbReference type="ARBA" id="ARBA00045788"/>
    </source>
</evidence>
<keyword evidence="16" id="KW-1185">Reference proteome</keyword>
<dbReference type="InterPro" id="IPR031424">
    <property type="entry name" value="QVR-like"/>
</dbReference>